<feature type="region of interest" description="Disordered" evidence="1">
    <location>
        <begin position="324"/>
        <end position="344"/>
    </location>
</feature>
<accession>A0A327VR46</accession>
<dbReference type="RefSeq" id="WP_111594096.1">
    <property type="nucleotide sequence ID" value="NZ_QLMA01000007.1"/>
</dbReference>
<gene>
    <name evidence="4" type="ORF">CLV59_107280</name>
</gene>
<dbReference type="PANTHER" id="PTHR33371:SF4">
    <property type="entry name" value="INTERMEMBRANE PHOSPHOLIPID TRANSPORT SYSTEM BINDING PROTEIN MLAD"/>
    <property type="match status" value="1"/>
</dbReference>
<keyword evidence="2" id="KW-1133">Transmembrane helix</keyword>
<dbReference type="AlphaFoldDB" id="A0A327VR46"/>
<comment type="caution">
    <text evidence="4">The sequence shown here is derived from an EMBL/GenBank/DDBJ whole genome shotgun (WGS) entry which is preliminary data.</text>
</comment>
<feature type="transmembrane region" description="Helical" evidence="2">
    <location>
        <begin position="9"/>
        <end position="30"/>
    </location>
</feature>
<evidence type="ECO:0000256" key="1">
    <source>
        <dbReference type="SAM" id="MobiDB-lite"/>
    </source>
</evidence>
<dbReference type="InterPro" id="IPR003399">
    <property type="entry name" value="Mce/MlaD"/>
</dbReference>
<dbReference type="Proteomes" id="UP000249819">
    <property type="component" value="Unassembled WGS sequence"/>
</dbReference>
<keyword evidence="2" id="KW-0812">Transmembrane</keyword>
<keyword evidence="5" id="KW-1185">Reference proteome</keyword>
<dbReference type="OrthoDB" id="9771725at2"/>
<feature type="compositionally biased region" description="Basic and acidic residues" evidence="1">
    <location>
        <begin position="325"/>
        <end position="337"/>
    </location>
</feature>
<sequence length="344" mass="36958">MKDTSNRRAVIVGIFILIGVLIFIAAILTLGGQKKTFVSAVRVKAIFKDVNGLSEGNNVWYSGVKVGTVKRIEFLKHDEILVQMNVEKSAAKYIHKDVEVRVSSDGFVGNKIIALTGGTDKMPAIEDGDQLQVAATVSTDDIMNTLQVNNKSLVEITSNLKVITKRIADGQGTVGKLLSDETLYNNLQGTLASLQKSAGNTQRLTEGLAAYAAKLQTPGSLSNNLVSDTVVFSQLRSTMKQLNEVSVNANKMVEDLKATTAGLGHQLGTDSSPAGVLLNDKQSAAALKATLLNLQSSSSKLDENMEALKHNFLLRGYFRKQAKQAAKEAAQKEKEAAKAPANQQ</sequence>
<dbReference type="Pfam" id="PF02470">
    <property type="entry name" value="MlaD"/>
    <property type="match status" value="1"/>
</dbReference>
<evidence type="ECO:0000313" key="5">
    <source>
        <dbReference type="Proteomes" id="UP000249819"/>
    </source>
</evidence>
<evidence type="ECO:0000313" key="4">
    <source>
        <dbReference type="EMBL" id="RAJ77513.1"/>
    </source>
</evidence>
<keyword evidence="2" id="KW-0472">Membrane</keyword>
<feature type="domain" description="Mce/MlaD" evidence="3">
    <location>
        <begin position="41"/>
        <end position="118"/>
    </location>
</feature>
<proteinExistence type="predicted"/>
<dbReference type="EMBL" id="QLMA01000007">
    <property type="protein sequence ID" value="RAJ77513.1"/>
    <property type="molecule type" value="Genomic_DNA"/>
</dbReference>
<reference evidence="4 5" key="1">
    <citation type="submission" date="2018-06" db="EMBL/GenBank/DDBJ databases">
        <title>Genomic Encyclopedia of Archaeal and Bacterial Type Strains, Phase II (KMG-II): from individual species to whole genera.</title>
        <authorList>
            <person name="Goeker M."/>
        </authorList>
    </citation>
    <scope>NUCLEOTIDE SEQUENCE [LARGE SCALE GENOMIC DNA]</scope>
    <source>
        <strain evidence="4 5">DSM 29821</strain>
    </source>
</reference>
<evidence type="ECO:0000256" key="2">
    <source>
        <dbReference type="SAM" id="Phobius"/>
    </source>
</evidence>
<organism evidence="4 5">
    <name type="scientific">Chitinophaga dinghuensis</name>
    <dbReference type="NCBI Taxonomy" id="1539050"/>
    <lineage>
        <taxon>Bacteria</taxon>
        <taxon>Pseudomonadati</taxon>
        <taxon>Bacteroidota</taxon>
        <taxon>Chitinophagia</taxon>
        <taxon>Chitinophagales</taxon>
        <taxon>Chitinophagaceae</taxon>
        <taxon>Chitinophaga</taxon>
    </lineage>
</organism>
<dbReference type="PANTHER" id="PTHR33371">
    <property type="entry name" value="INTERMEMBRANE PHOSPHOLIPID TRANSPORT SYSTEM BINDING PROTEIN MLAD-RELATED"/>
    <property type="match status" value="1"/>
</dbReference>
<evidence type="ECO:0000259" key="3">
    <source>
        <dbReference type="Pfam" id="PF02470"/>
    </source>
</evidence>
<protein>
    <submittedName>
        <fullName evidence="4">Phospholipid/cholesterol/gamma-HCH transport system substrate-binding protein</fullName>
    </submittedName>
</protein>
<dbReference type="InterPro" id="IPR052336">
    <property type="entry name" value="MlaD_Phospholipid_Transporter"/>
</dbReference>
<name>A0A327VR46_9BACT</name>